<evidence type="ECO:0000313" key="3">
    <source>
        <dbReference type="Proteomes" id="UP000001497"/>
    </source>
</evidence>
<protein>
    <recommendedName>
        <fullName evidence="4">Lipoprotein</fullName>
    </recommendedName>
</protein>
<sequence length="213" mass="25065">MKRFVFLFCLVVFCSQAFCEKEWAGGFFGIDASFWEKKRIDDRVFSRDDMIFSIESGQSILKKLSLNSEFGVHFISDRRDTSHLEYRVSVINSLVTLGFLPYILMHGDGHYEDEIPMKIFLGTLFLMNPTVEFFFWKGWVPVSVSAGYKMDWFAFSPGHKFYFRPHADLNINLMLLRVSASYAYVATNTYDIKRGPRFYLKVYFGWLNRNFNE</sequence>
<dbReference type="RefSeq" id="WP_012820358.1">
    <property type="nucleotide sequence ID" value="NC_013410.1"/>
</dbReference>
<proteinExistence type="predicted"/>
<organism evidence="2 3">
    <name type="scientific">Fibrobacter succinogenes (strain ATCC 19169 / S85)</name>
    <dbReference type="NCBI Taxonomy" id="59374"/>
    <lineage>
        <taxon>Bacteria</taxon>
        <taxon>Pseudomonadati</taxon>
        <taxon>Fibrobacterota</taxon>
        <taxon>Fibrobacteria</taxon>
        <taxon>Fibrobacterales</taxon>
        <taxon>Fibrobacteraceae</taxon>
        <taxon>Fibrobacter</taxon>
    </lineage>
</organism>
<gene>
    <name evidence="2" type="ordered locus">Fisuc_0516</name>
</gene>
<evidence type="ECO:0000256" key="1">
    <source>
        <dbReference type="SAM" id="SignalP"/>
    </source>
</evidence>
<dbReference type="EMBL" id="CP001792">
    <property type="protein sequence ID" value="ACX74128.1"/>
    <property type="molecule type" value="Genomic_DNA"/>
</dbReference>
<dbReference type="Proteomes" id="UP000001497">
    <property type="component" value="Chromosome"/>
</dbReference>
<evidence type="ECO:0000313" key="2">
    <source>
        <dbReference type="EMBL" id="ACX74128.1"/>
    </source>
</evidence>
<reference evidence="2" key="1">
    <citation type="submission" date="2009-10" db="EMBL/GenBank/DDBJ databases">
        <title>Complete sequence of Fibrobacter succinogenes subsp. succinogenes S85.</title>
        <authorList>
            <consortium name="US DOE Joint Genome Institute"/>
            <person name="Lucas S."/>
            <person name="Copeland A."/>
            <person name="Lapidus A."/>
            <person name="Glavina del Rio T."/>
            <person name="Tice H."/>
            <person name="Bruce D."/>
            <person name="Goodwin L."/>
            <person name="Pitluck S."/>
            <person name="Chertkov O."/>
            <person name="Detter J.C."/>
            <person name="Han C."/>
            <person name="Tapia R."/>
            <person name="Larimer F."/>
            <person name="Land M."/>
            <person name="Hauser L."/>
            <person name="Kyrpides N."/>
            <person name="Mikhailova N."/>
            <person name="Weimer P.J."/>
            <person name="Stevenson D.M."/>
            <person name="Boyum J."/>
            <person name="Brumm P.I."/>
            <person name="Mead D."/>
        </authorList>
    </citation>
    <scope>NUCLEOTIDE SEQUENCE [LARGE SCALE GENOMIC DNA]</scope>
    <source>
        <strain evidence="2">S85</strain>
    </source>
</reference>
<keyword evidence="3" id="KW-1185">Reference proteome</keyword>
<feature type="chain" id="PRO_5046412965" description="Lipoprotein" evidence="1">
    <location>
        <begin position="18"/>
        <end position="213"/>
    </location>
</feature>
<name>A0ABN3YRV1_FIBSS</name>
<accession>A0ABN3YRV1</accession>
<evidence type="ECO:0008006" key="4">
    <source>
        <dbReference type="Google" id="ProtNLM"/>
    </source>
</evidence>
<keyword evidence="1" id="KW-0732">Signal</keyword>
<feature type="signal peptide" evidence="1">
    <location>
        <begin position="1"/>
        <end position="17"/>
    </location>
</feature>